<sequence>MITMDRETSSVVFTRSDGKEARFPLGDSPFAETSALSRLHVTPSFDGLLATTRSGDDIVFELPKSSSGEQLAGRLVVYLDQNQWSAVASARHDPAKVADEERDAARQLAEWVQQRKIVLPASSGHYYETTKRFDEKKRYALGLTVLQLSRGWQMRDPVQVRRDELHDAFCSFAGTAGSRNAAVFTLMPDVLHGHWRGGTPYVPPADLPPDAAFQHQALTSATALIDVMLDAERIEPGPDTGWAMANQQFSDWLDGVDRTSQQKRKSIDALLLSDLRTELAEEAHAAGGTLRQFQDWLPDQLFEDIPKLPTTGVFREMLHERHLNKGTVWRHNDLTDMVYLSCAAGYADFVVCERHMGNVLTQGLKRLRRPALVFRRLRDAVPAIEERLAGAERS</sequence>
<accession>A0A543PJ84</accession>
<gene>
    <name evidence="1" type="ORF">FHU33_3629</name>
</gene>
<evidence type="ECO:0000313" key="2">
    <source>
        <dbReference type="Proteomes" id="UP000319865"/>
    </source>
</evidence>
<evidence type="ECO:0000313" key="1">
    <source>
        <dbReference type="EMBL" id="TQN44142.1"/>
    </source>
</evidence>
<keyword evidence="2" id="KW-1185">Reference proteome</keyword>
<comment type="caution">
    <text evidence="1">The sequence shown here is derived from an EMBL/GenBank/DDBJ whole genome shotgun (WGS) entry which is preliminary data.</text>
</comment>
<dbReference type="Proteomes" id="UP000319865">
    <property type="component" value="Unassembled WGS sequence"/>
</dbReference>
<reference evidence="1 2" key="1">
    <citation type="submission" date="2019-06" db="EMBL/GenBank/DDBJ databases">
        <title>Sequencing the genomes of 1000 actinobacteria strains.</title>
        <authorList>
            <person name="Klenk H.-P."/>
        </authorList>
    </citation>
    <scope>NUCLEOTIDE SEQUENCE [LARGE SCALE GENOMIC DNA]</scope>
    <source>
        <strain evidence="1 2">DSM 46837</strain>
    </source>
</reference>
<proteinExistence type="predicted"/>
<organism evidence="1 2">
    <name type="scientific">Blastococcus colisei</name>
    <dbReference type="NCBI Taxonomy" id="1564162"/>
    <lineage>
        <taxon>Bacteria</taxon>
        <taxon>Bacillati</taxon>
        <taxon>Actinomycetota</taxon>
        <taxon>Actinomycetes</taxon>
        <taxon>Geodermatophilales</taxon>
        <taxon>Geodermatophilaceae</taxon>
        <taxon>Blastococcus</taxon>
    </lineage>
</organism>
<protein>
    <submittedName>
        <fullName evidence="1">Uncharacterized protein</fullName>
    </submittedName>
</protein>
<dbReference type="EMBL" id="VFQE01000001">
    <property type="protein sequence ID" value="TQN44142.1"/>
    <property type="molecule type" value="Genomic_DNA"/>
</dbReference>
<dbReference type="AlphaFoldDB" id="A0A543PJ84"/>
<name>A0A543PJ84_9ACTN</name>